<evidence type="ECO:0000313" key="1">
    <source>
        <dbReference type="EMBL" id="KPC52579.1"/>
    </source>
</evidence>
<dbReference type="STRING" id="857265.WG78_12065"/>
<dbReference type="AlphaFoldDB" id="A0A0N0XIQ0"/>
<reference evidence="1 2" key="1">
    <citation type="submission" date="2015-07" db="EMBL/GenBank/DDBJ databases">
        <title>Draft genome sequence of the Amantichitinum ursilacus IGB-41, a new chitin-degrading bacterium.</title>
        <authorList>
            <person name="Kirstahler P."/>
            <person name="Guenther M."/>
            <person name="Grumaz C."/>
            <person name="Rupp S."/>
            <person name="Zibek S."/>
            <person name="Sohn K."/>
        </authorList>
    </citation>
    <scope>NUCLEOTIDE SEQUENCE [LARGE SCALE GENOMIC DNA]</scope>
    <source>
        <strain evidence="1 2">IGB-41</strain>
    </source>
</reference>
<proteinExistence type="predicted"/>
<dbReference type="RefSeq" id="WP_053938067.1">
    <property type="nucleotide sequence ID" value="NZ_LAQT01000009.1"/>
</dbReference>
<comment type="caution">
    <text evidence="1">The sequence shown here is derived from an EMBL/GenBank/DDBJ whole genome shotgun (WGS) entry which is preliminary data.</text>
</comment>
<dbReference type="Proteomes" id="UP000037939">
    <property type="component" value="Unassembled WGS sequence"/>
</dbReference>
<dbReference type="EMBL" id="LAQT01000009">
    <property type="protein sequence ID" value="KPC52579.1"/>
    <property type="molecule type" value="Genomic_DNA"/>
</dbReference>
<accession>A0A0N0XIQ0</accession>
<sequence length="131" mass="14540">MRNVITLQDLLTALYDSMLAARATPRSESHDAPAPRAVERARRILQAAGAASHISATAYDISEMKMRFDCELYQRNGKTGLQMRRTRWWRNPPSLPVEIRLYGSQPLKTDVLIGGHLLKTIAGRPLGKAGG</sequence>
<name>A0A0N0XIQ0_9NEIS</name>
<keyword evidence="2" id="KW-1185">Reference proteome</keyword>
<organism evidence="1 2">
    <name type="scientific">Amantichitinum ursilacus</name>
    <dbReference type="NCBI Taxonomy" id="857265"/>
    <lineage>
        <taxon>Bacteria</taxon>
        <taxon>Pseudomonadati</taxon>
        <taxon>Pseudomonadota</taxon>
        <taxon>Betaproteobacteria</taxon>
        <taxon>Neisseriales</taxon>
        <taxon>Chitinibacteraceae</taxon>
        <taxon>Amantichitinum</taxon>
    </lineage>
</organism>
<gene>
    <name evidence="1" type="ORF">WG78_12065</name>
</gene>
<protein>
    <submittedName>
        <fullName evidence="1">Uncharacterized protein</fullName>
    </submittedName>
</protein>
<evidence type="ECO:0000313" key="2">
    <source>
        <dbReference type="Proteomes" id="UP000037939"/>
    </source>
</evidence>